<evidence type="ECO:0000256" key="1">
    <source>
        <dbReference type="ARBA" id="ARBA00023015"/>
    </source>
</evidence>
<evidence type="ECO:0000313" key="6">
    <source>
        <dbReference type="Proteomes" id="UP000011761"/>
    </source>
</evidence>
<dbReference type="InterPro" id="IPR039997">
    <property type="entry name" value="TFE"/>
</dbReference>
<dbReference type="InterPro" id="IPR002853">
    <property type="entry name" value="TFIIE_asu"/>
</dbReference>
<dbReference type="STRING" id="717646.M2MQZ4"/>
<name>M2MQZ4_BAUPA</name>
<evidence type="ECO:0000259" key="4">
    <source>
        <dbReference type="PROSITE" id="PS51344"/>
    </source>
</evidence>
<evidence type="ECO:0000313" key="5">
    <source>
        <dbReference type="EMBL" id="EMC99261.1"/>
    </source>
</evidence>
<dbReference type="InterPro" id="IPR017919">
    <property type="entry name" value="TFIIE/TFIIEa_HTH"/>
</dbReference>
<accession>M2MQZ4</accession>
<feature type="non-terminal residue" evidence="5">
    <location>
        <position position="291"/>
    </location>
</feature>
<feature type="region of interest" description="Disordered" evidence="3">
    <location>
        <begin position="67"/>
        <end position="90"/>
    </location>
</feature>
<sequence>MANLATDLLRTTTRAFYPTEHILVIDALIRHSTLPDIDLAHLLSMQPKYLRKLCGRLREDGLLSVQTRQEKRTDGSGSFFPSTFPSSQQGKERMTNRDWYYINYHHAIDSIKYRMHKMLRHFSALGMPTTEKKDHSCPQCKGQWTDLEVAFRGFMCPRCGHPVDPIEEDERVTENESVRRLNSQLESIRRLMEQIDSTTVPENDFQSALTRQLPIQRTDAAPAQRTEVVDLPNKNLQSSRGLDLKPEKIAVSLSTDEDAAKKAALDAGERARKEKEAEQNALPDWIAKSTV</sequence>
<dbReference type="RefSeq" id="XP_007673780.1">
    <property type="nucleotide sequence ID" value="XM_007675590.1"/>
</dbReference>
<feature type="domain" description="HTH TFE/IIEalpha-type" evidence="4">
    <location>
        <begin position="5"/>
        <end position="112"/>
    </location>
</feature>
<gene>
    <name evidence="5" type="ORF">BAUCODRAFT_65961</name>
</gene>
<dbReference type="InterPro" id="IPR024550">
    <property type="entry name" value="TFIIEa/SarR/Rpc3_HTH_dom"/>
</dbReference>
<dbReference type="HOGENOM" id="CLU_035744_1_0_1"/>
<dbReference type="Pfam" id="PF02002">
    <property type="entry name" value="TFIIE_alpha"/>
    <property type="match status" value="1"/>
</dbReference>
<dbReference type="KEGG" id="bcom:BAUCODRAFT_65961"/>
<organism evidence="5 6">
    <name type="scientific">Baudoinia panamericana (strain UAMH 10762)</name>
    <name type="common">Angels' share fungus</name>
    <name type="synonym">Baudoinia compniacensis (strain UAMH 10762)</name>
    <dbReference type="NCBI Taxonomy" id="717646"/>
    <lineage>
        <taxon>Eukaryota</taxon>
        <taxon>Fungi</taxon>
        <taxon>Dikarya</taxon>
        <taxon>Ascomycota</taxon>
        <taxon>Pezizomycotina</taxon>
        <taxon>Dothideomycetes</taxon>
        <taxon>Dothideomycetidae</taxon>
        <taxon>Mycosphaerellales</taxon>
        <taxon>Teratosphaeriaceae</taxon>
        <taxon>Baudoinia</taxon>
    </lineage>
</organism>
<dbReference type="Proteomes" id="UP000011761">
    <property type="component" value="Unassembled WGS sequence"/>
</dbReference>
<dbReference type="PANTHER" id="PTHR13097">
    <property type="entry name" value="TRANSCRIPTION INITIATION FACTOR IIE, ALPHA SUBUNIT"/>
    <property type="match status" value="1"/>
</dbReference>
<keyword evidence="6" id="KW-1185">Reference proteome</keyword>
<dbReference type="OrthoDB" id="361102at2759"/>
<dbReference type="GO" id="GO:0005673">
    <property type="term" value="C:transcription factor TFIIE complex"/>
    <property type="evidence" value="ECO:0007669"/>
    <property type="project" value="TreeGrafter"/>
</dbReference>
<proteinExistence type="predicted"/>
<dbReference type="GO" id="GO:0006367">
    <property type="term" value="P:transcription initiation at RNA polymerase II promoter"/>
    <property type="evidence" value="ECO:0007669"/>
    <property type="project" value="InterPro"/>
</dbReference>
<keyword evidence="2" id="KW-0804">Transcription</keyword>
<feature type="compositionally biased region" description="Basic and acidic residues" evidence="3">
    <location>
        <begin position="264"/>
        <end position="278"/>
    </location>
</feature>
<dbReference type="AlphaFoldDB" id="M2MQZ4"/>
<dbReference type="GeneID" id="19116243"/>
<dbReference type="eggNOG" id="KOG2593">
    <property type="taxonomic scope" value="Eukaryota"/>
</dbReference>
<evidence type="ECO:0000256" key="3">
    <source>
        <dbReference type="SAM" id="MobiDB-lite"/>
    </source>
</evidence>
<feature type="compositionally biased region" description="Low complexity" evidence="3">
    <location>
        <begin position="75"/>
        <end position="89"/>
    </location>
</feature>
<keyword evidence="1" id="KW-0805">Transcription regulation</keyword>
<dbReference type="OMA" id="DAIKWKV"/>
<dbReference type="SMART" id="SM00531">
    <property type="entry name" value="TFIIE"/>
    <property type="match status" value="1"/>
</dbReference>
<dbReference type="PROSITE" id="PS51344">
    <property type="entry name" value="HTH_TFE_IIE"/>
    <property type="match status" value="1"/>
</dbReference>
<evidence type="ECO:0000256" key="2">
    <source>
        <dbReference type="ARBA" id="ARBA00023163"/>
    </source>
</evidence>
<dbReference type="EMBL" id="KB445552">
    <property type="protein sequence ID" value="EMC99261.1"/>
    <property type="molecule type" value="Genomic_DNA"/>
</dbReference>
<dbReference type="PANTHER" id="PTHR13097:SF7">
    <property type="entry name" value="GENERAL TRANSCRIPTION FACTOR IIE SUBUNIT 1"/>
    <property type="match status" value="1"/>
</dbReference>
<reference evidence="5 6" key="1">
    <citation type="journal article" date="2012" name="PLoS Pathog.">
        <title>Diverse lifestyles and strategies of plant pathogenesis encoded in the genomes of eighteen Dothideomycetes fungi.</title>
        <authorList>
            <person name="Ohm R.A."/>
            <person name="Feau N."/>
            <person name="Henrissat B."/>
            <person name="Schoch C.L."/>
            <person name="Horwitz B.A."/>
            <person name="Barry K.W."/>
            <person name="Condon B.J."/>
            <person name="Copeland A.C."/>
            <person name="Dhillon B."/>
            <person name="Glaser F."/>
            <person name="Hesse C.N."/>
            <person name="Kosti I."/>
            <person name="LaButti K."/>
            <person name="Lindquist E.A."/>
            <person name="Lucas S."/>
            <person name="Salamov A.A."/>
            <person name="Bradshaw R.E."/>
            <person name="Ciuffetti L."/>
            <person name="Hamelin R.C."/>
            <person name="Kema G.H.J."/>
            <person name="Lawrence C."/>
            <person name="Scott J.A."/>
            <person name="Spatafora J.W."/>
            <person name="Turgeon B.G."/>
            <person name="de Wit P.J.G.M."/>
            <person name="Zhong S."/>
            <person name="Goodwin S.B."/>
            <person name="Grigoriev I.V."/>
        </authorList>
    </citation>
    <scope>NUCLEOTIDE SEQUENCE [LARGE SCALE GENOMIC DNA]</scope>
    <source>
        <strain evidence="5 6">UAMH 10762</strain>
    </source>
</reference>
<feature type="region of interest" description="Disordered" evidence="3">
    <location>
        <begin position="264"/>
        <end position="291"/>
    </location>
</feature>
<protein>
    <recommendedName>
        <fullName evidence="4">HTH TFE/IIEalpha-type domain-containing protein</fullName>
    </recommendedName>
</protein>